<gene>
    <name evidence="1" type="ORF">ILYODFUR_011134</name>
</gene>
<accession>A0ABV0SKM5</accession>
<comment type="caution">
    <text evidence="1">The sequence shown here is derived from an EMBL/GenBank/DDBJ whole genome shotgun (WGS) entry which is preliminary data.</text>
</comment>
<evidence type="ECO:0000313" key="2">
    <source>
        <dbReference type="Proteomes" id="UP001482620"/>
    </source>
</evidence>
<name>A0ABV0SKM5_9TELE</name>
<keyword evidence="2" id="KW-1185">Reference proteome</keyword>
<organism evidence="1 2">
    <name type="scientific">Ilyodon furcidens</name>
    <name type="common">goldbreast splitfin</name>
    <dbReference type="NCBI Taxonomy" id="33524"/>
    <lineage>
        <taxon>Eukaryota</taxon>
        <taxon>Metazoa</taxon>
        <taxon>Chordata</taxon>
        <taxon>Craniata</taxon>
        <taxon>Vertebrata</taxon>
        <taxon>Euteleostomi</taxon>
        <taxon>Actinopterygii</taxon>
        <taxon>Neopterygii</taxon>
        <taxon>Teleostei</taxon>
        <taxon>Neoteleostei</taxon>
        <taxon>Acanthomorphata</taxon>
        <taxon>Ovalentaria</taxon>
        <taxon>Atherinomorphae</taxon>
        <taxon>Cyprinodontiformes</taxon>
        <taxon>Goodeidae</taxon>
        <taxon>Ilyodon</taxon>
    </lineage>
</organism>
<evidence type="ECO:0000313" key="1">
    <source>
        <dbReference type="EMBL" id="MEQ2220981.1"/>
    </source>
</evidence>
<protein>
    <submittedName>
        <fullName evidence="1">Uncharacterized protein</fullName>
    </submittedName>
</protein>
<proteinExistence type="predicted"/>
<dbReference type="Proteomes" id="UP001482620">
    <property type="component" value="Unassembled WGS sequence"/>
</dbReference>
<dbReference type="EMBL" id="JAHRIQ010000832">
    <property type="protein sequence ID" value="MEQ2220981.1"/>
    <property type="molecule type" value="Genomic_DNA"/>
</dbReference>
<sequence>MIRGVFYLLIRPSYTADGQQRMGEREYCCMLHNKLHSPKHVITNRSNHRNVLGVLKFIVNQKLGWGPKCETRTSVVLESHMSRPDLDLNCKGPKLDLDLLESSILARQFDMRCSTDVAALTSSKIIKPIENKLSLPFPVCLMGRRHGVAYMERQ</sequence>
<reference evidence="1 2" key="1">
    <citation type="submission" date="2021-06" db="EMBL/GenBank/DDBJ databases">
        <authorList>
            <person name="Palmer J.M."/>
        </authorList>
    </citation>
    <scope>NUCLEOTIDE SEQUENCE [LARGE SCALE GENOMIC DNA]</scope>
    <source>
        <strain evidence="2">if_2019</strain>
        <tissue evidence="1">Muscle</tissue>
    </source>
</reference>